<feature type="region of interest" description="Disordered" evidence="1">
    <location>
        <begin position="760"/>
        <end position="852"/>
    </location>
</feature>
<feature type="region of interest" description="Disordered" evidence="1">
    <location>
        <begin position="89"/>
        <end position="120"/>
    </location>
</feature>
<feature type="region of interest" description="Disordered" evidence="1">
    <location>
        <begin position="421"/>
        <end position="460"/>
    </location>
</feature>
<evidence type="ECO:0000259" key="2">
    <source>
        <dbReference type="PROSITE" id="PS50106"/>
    </source>
</evidence>
<feature type="compositionally biased region" description="Polar residues" evidence="1">
    <location>
        <begin position="1011"/>
        <end position="1036"/>
    </location>
</feature>
<sequence length="1294" mass="141292">MPSQNGACQVSSPESGSMEGNSSSERRKALKNIKQCVKNISRSKHPPESHEDINAYCRNGPNWVPVRLPGDLSRGTSTLEIKVKELKEKRSAVNRQTEAPSHERASPKKTWKGKTLTDSTSHNAVVEPQAQIRTYLTDVLLDSTEYPHLKQEQSQGPASYASDFETLPGSKTEGQPTSIAWSSPEEYWKHSERNLLDKKSYSGRMARRASQNGLYGAGSLKDLSRVHKMFEETNGGDDHVLQAGDFENHSFLLKNNTCRVVTTGRLWRTESWDSLGSGGSNASTVSLAEKVERNRSMLQEMLNISQVNCHSSHELHTLHHHKKDAPVLGNDGPSNDIMANDIDWDSGVSLQDSEGYRAFVPNPELELSPRHEQAKQLLQRARMKARTNPLRASHHILPIASQERRDASGISAVDAKNFVLKDGDPRASGNLSDSSSGESSCGQQRKRGPSPSRVRFEDESARDAEVRYLERLQHRRKRVLDSVLLSLGRGPLISKPDLSAYINGDLHHNENGIGKAGWEHQGSGHTVGLLAPQASGGHSEKGKPLVINEEGKCTACGSYISNLTTNGKPDIVVNQTRKDTHQTSSFSQESKDRGPSLKPKELTASQQDLGTRTLGPKGTPVWILPSRQRVYTERIKETYIGEVTCIDDVDSALDSTTDTSDSYRTDSEETCTGNRQSMVKSHWQNGPGPVSKAEKETKDGKKTIEGGKPWGKACCSVTGEEPQDNVPSVSGDKIGSSVNEANNCNLKRTCEVISPVTKMSSRETEAFTKGNQRTDLCEPAKKGKAEGHRRGSKVLFSESTTTSSPHQIPPHPVSDSCSDSVNRQTGERASHPFRPSSSLSQTRQITGLSQQLTEQAAATCNLVNRVPAPPATGRAPPSPMPYRRAALKGSYKLNNHEPGQLDQANVYSTLPNNLQHVCVSQLEDDSGLQKPKKFSKHHLLTLSTNNCNNTHAKHKPETSVTAAVKPQDSRMMEVNQGPSSSTSDVPIVAYNAISSTAISLSLTTEETNVTASTHAVSTEAPTTKAQKTNQGPTSAVQRKPLEINPEIKKKQFAKKGGTSSSSASGLKKFFTTLSQSTKQKLGRFRCYSMEQICAPESQAAAPTEEPGPDTTSSPKMKKSPSLQSLRLVSPFCQPRKASSVQNLHSLLGKSDRSSLYLSGEQRDNEIVPYRKPGAQQQRSLSVEDIGSPNLVRTVGRVVEVFPDGTSQLELQRTPQGDFGFRVSSGNGRPDRGIYVQEMADASTAKLYAGLLRVGDEILEVNGAKVAGLGLAQIDELLLWADTLSVRVLRQRPVR</sequence>
<dbReference type="RefSeq" id="XP_020645419.2">
    <property type="nucleotide sequence ID" value="XM_020789760.2"/>
</dbReference>
<feature type="region of interest" description="Disordered" evidence="1">
    <location>
        <begin position="1097"/>
        <end position="1122"/>
    </location>
</feature>
<dbReference type="Gene3D" id="2.30.42.10">
    <property type="match status" value="1"/>
</dbReference>
<keyword evidence="3" id="KW-1185">Reference proteome</keyword>
<feature type="compositionally biased region" description="Polar residues" evidence="1">
    <location>
        <begin position="835"/>
        <end position="852"/>
    </location>
</feature>
<dbReference type="OrthoDB" id="10058001at2759"/>
<dbReference type="GO" id="GO:0005938">
    <property type="term" value="C:cell cortex"/>
    <property type="evidence" value="ECO:0007669"/>
    <property type="project" value="TreeGrafter"/>
</dbReference>
<organism evidence="3 4">
    <name type="scientific">Pogona vitticeps</name>
    <name type="common">central bearded dragon</name>
    <dbReference type="NCBI Taxonomy" id="103695"/>
    <lineage>
        <taxon>Eukaryota</taxon>
        <taxon>Metazoa</taxon>
        <taxon>Chordata</taxon>
        <taxon>Craniata</taxon>
        <taxon>Vertebrata</taxon>
        <taxon>Euteleostomi</taxon>
        <taxon>Lepidosauria</taxon>
        <taxon>Squamata</taxon>
        <taxon>Bifurcata</taxon>
        <taxon>Unidentata</taxon>
        <taxon>Episquamata</taxon>
        <taxon>Toxicofera</taxon>
        <taxon>Iguania</taxon>
        <taxon>Acrodonta</taxon>
        <taxon>Agamidae</taxon>
        <taxon>Amphibolurinae</taxon>
        <taxon>Pogona</taxon>
    </lineage>
</organism>
<feature type="region of interest" description="Disordered" evidence="1">
    <location>
        <begin position="577"/>
        <end position="617"/>
    </location>
</feature>
<dbReference type="KEGG" id="pvt:110077065"/>
<feature type="region of interest" description="Disordered" evidence="1">
    <location>
        <begin position="1"/>
        <end position="32"/>
    </location>
</feature>
<feature type="compositionally biased region" description="Low complexity" evidence="1">
    <location>
        <begin position="11"/>
        <end position="23"/>
    </location>
</feature>
<feature type="region of interest" description="Disordered" evidence="1">
    <location>
        <begin position="150"/>
        <end position="184"/>
    </location>
</feature>
<dbReference type="InterPro" id="IPR051741">
    <property type="entry name" value="PAR6_homolog"/>
</dbReference>
<dbReference type="PANTHER" id="PTHR14102:SF12">
    <property type="entry name" value="CDNA SEQUENCE BC034090"/>
    <property type="match status" value="1"/>
</dbReference>
<feature type="compositionally biased region" description="Basic and acidic residues" evidence="1">
    <location>
        <begin position="1039"/>
        <end position="1049"/>
    </location>
</feature>
<evidence type="ECO:0000313" key="3">
    <source>
        <dbReference type="Proteomes" id="UP001652642"/>
    </source>
</evidence>
<gene>
    <name evidence="4" type="primary">KIAA1614</name>
</gene>
<dbReference type="Proteomes" id="UP001652642">
    <property type="component" value="Chromosome 4"/>
</dbReference>
<dbReference type="GO" id="GO:0016324">
    <property type="term" value="C:apical plasma membrane"/>
    <property type="evidence" value="ECO:0007669"/>
    <property type="project" value="TreeGrafter"/>
</dbReference>
<dbReference type="SMART" id="SM00228">
    <property type="entry name" value="PDZ"/>
    <property type="match status" value="1"/>
</dbReference>
<feature type="compositionally biased region" description="Basic and acidic residues" evidence="1">
    <location>
        <begin position="589"/>
        <end position="601"/>
    </location>
</feature>
<evidence type="ECO:0000313" key="4">
    <source>
        <dbReference type="RefSeq" id="XP_020645419.2"/>
    </source>
</evidence>
<feature type="compositionally biased region" description="Low complexity" evidence="1">
    <location>
        <begin position="428"/>
        <end position="442"/>
    </location>
</feature>
<feature type="compositionally biased region" description="Polar residues" evidence="1">
    <location>
        <begin position="1"/>
        <end position="10"/>
    </location>
</feature>
<feature type="region of interest" description="Disordered" evidence="1">
    <location>
        <begin position="1011"/>
        <end position="1064"/>
    </location>
</feature>
<dbReference type="InterPro" id="IPR001478">
    <property type="entry name" value="PDZ"/>
</dbReference>
<feature type="region of interest" description="Disordered" evidence="1">
    <location>
        <begin position="655"/>
        <end position="704"/>
    </location>
</feature>
<dbReference type="CTD" id="57710"/>
<dbReference type="PROSITE" id="PS50106">
    <property type="entry name" value="PDZ"/>
    <property type="match status" value="1"/>
</dbReference>
<dbReference type="GO" id="GO:0007098">
    <property type="term" value="P:centrosome cycle"/>
    <property type="evidence" value="ECO:0007669"/>
    <property type="project" value="TreeGrafter"/>
</dbReference>
<dbReference type="SUPFAM" id="SSF50156">
    <property type="entry name" value="PDZ domain-like"/>
    <property type="match status" value="1"/>
</dbReference>
<feature type="compositionally biased region" description="Polar residues" evidence="1">
    <location>
        <begin position="797"/>
        <end position="806"/>
    </location>
</feature>
<accession>A0A6J0TGX6</accession>
<feature type="compositionally biased region" description="Low complexity" evidence="1">
    <location>
        <begin position="1054"/>
        <end position="1064"/>
    </location>
</feature>
<dbReference type="InterPro" id="IPR036034">
    <property type="entry name" value="PDZ_sf"/>
</dbReference>
<dbReference type="Pfam" id="PF15737">
    <property type="entry name" value="DUF4685"/>
    <property type="match status" value="1"/>
</dbReference>
<feature type="compositionally biased region" description="Polar residues" evidence="1">
    <location>
        <begin position="671"/>
        <end position="684"/>
    </location>
</feature>
<dbReference type="InterPro" id="IPR032756">
    <property type="entry name" value="DUF4685"/>
</dbReference>
<protein>
    <submittedName>
        <fullName evidence="4">Uncharacterized protein KIAA1614 homolog isoform X1</fullName>
    </submittedName>
</protein>
<name>A0A6J0TGX6_9SAUR</name>
<dbReference type="GO" id="GO:0005634">
    <property type="term" value="C:nucleus"/>
    <property type="evidence" value="ECO:0007669"/>
    <property type="project" value="TreeGrafter"/>
</dbReference>
<reference evidence="4" key="1">
    <citation type="submission" date="2025-08" db="UniProtKB">
        <authorList>
            <consortium name="RefSeq"/>
        </authorList>
    </citation>
    <scope>IDENTIFICATION</scope>
</reference>
<dbReference type="GeneID" id="110077065"/>
<evidence type="ECO:0000256" key="1">
    <source>
        <dbReference type="SAM" id="MobiDB-lite"/>
    </source>
</evidence>
<dbReference type="GO" id="GO:0007163">
    <property type="term" value="P:establishment or maintenance of cell polarity"/>
    <property type="evidence" value="ECO:0007669"/>
    <property type="project" value="TreeGrafter"/>
</dbReference>
<feature type="domain" description="PDZ" evidence="2">
    <location>
        <begin position="1207"/>
        <end position="1277"/>
    </location>
</feature>
<feature type="compositionally biased region" description="Basic and acidic residues" evidence="1">
    <location>
        <begin position="775"/>
        <end position="789"/>
    </location>
</feature>
<dbReference type="Pfam" id="PF00595">
    <property type="entry name" value="PDZ"/>
    <property type="match status" value="1"/>
</dbReference>
<dbReference type="InParanoid" id="A0A6J0TGX6"/>
<feature type="compositionally biased region" description="Basic and acidic residues" evidence="1">
    <location>
        <begin position="692"/>
        <end position="704"/>
    </location>
</feature>
<dbReference type="GO" id="GO:0060341">
    <property type="term" value="P:regulation of cellular localization"/>
    <property type="evidence" value="ECO:0007669"/>
    <property type="project" value="TreeGrafter"/>
</dbReference>
<dbReference type="PANTHER" id="PTHR14102">
    <property type="entry name" value="PAR-6-RELATED"/>
    <property type="match status" value="1"/>
</dbReference>
<proteinExistence type="predicted"/>
<feature type="compositionally biased region" description="Polar residues" evidence="1">
    <location>
        <begin position="172"/>
        <end position="181"/>
    </location>
</feature>
<feature type="compositionally biased region" description="Polar residues" evidence="1">
    <location>
        <begin position="815"/>
        <end position="824"/>
    </location>
</feature>